<comment type="caution">
    <text evidence="2">The sequence shown here is derived from an EMBL/GenBank/DDBJ whole genome shotgun (WGS) entry which is preliminary data.</text>
</comment>
<feature type="compositionally biased region" description="Low complexity" evidence="1">
    <location>
        <begin position="478"/>
        <end position="495"/>
    </location>
</feature>
<gene>
    <name evidence="2" type="ORF">PR048_025489</name>
</gene>
<evidence type="ECO:0000313" key="2">
    <source>
        <dbReference type="EMBL" id="KAJ8874623.1"/>
    </source>
</evidence>
<feature type="compositionally biased region" description="Basic and acidic residues" evidence="1">
    <location>
        <begin position="18"/>
        <end position="33"/>
    </location>
</feature>
<feature type="compositionally biased region" description="Polar residues" evidence="1">
    <location>
        <begin position="445"/>
        <end position="459"/>
    </location>
</feature>
<accession>A0ABQ9GRH8</accession>
<protein>
    <submittedName>
        <fullName evidence="2">Uncharacterized protein</fullName>
    </submittedName>
</protein>
<dbReference type="EMBL" id="JARBHB010000010">
    <property type="protein sequence ID" value="KAJ8874623.1"/>
    <property type="molecule type" value="Genomic_DNA"/>
</dbReference>
<dbReference type="Proteomes" id="UP001159363">
    <property type="component" value="Chromosome 9"/>
</dbReference>
<feature type="region of interest" description="Disordered" evidence="1">
    <location>
        <begin position="439"/>
        <end position="514"/>
    </location>
</feature>
<feature type="region of interest" description="Disordered" evidence="1">
    <location>
        <begin position="17"/>
        <end position="60"/>
    </location>
</feature>
<feature type="compositionally biased region" description="Polar residues" evidence="1">
    <location>
        <begin position="38"/>
        <end position="51"/>
    </location>
</feature>
<keyword evidence="3" id="KW-1185">Reference proteome</keyword>
<evidence type="ECO:0000313" key="3">
    <source>
        <dbReference type="Proteomes" id="UP001159363"/>
    </source>
</evidence>
<evidence type="ECO:0000256" key="1">
    <source>
        <dbReference type="SAM" id="MobiDB-lite"/>
    </source>
</evidence>
<organism evidence="2 3">
    <name type="scientific">Dryococelus australis</name>
    <dbReference type="NCBI Taxonomy" id="614101"/>
    <lineage>
        <taxon>Eukaryota</taxon>
        <taxon>Metazoa</taxon>
        <taxon>Ecdysozoa</taxon>
        <taxon>Arthropoda</taxon>
        <taxon>Hexapoda</taxon>
        <taxon>Insecta</taxon>
        <taxon>Pterygota</taxon>
        <taxon>Neoptera</taxon>
        <taxon>Polyneoptera</taxon>
        <taxon>Phasmatodea</taxon>
        <taxon>Verophasmatodea</taxon>
        <taxon>Anareolatae</taxon>
        <taxon>Phasmatidae</taxon>
        <taxon>Eurycanthinae</taxon>
        <taxon>Dryococelus</taxon>
    </lineage>
</organism>
<reference evidence="2 3" key="1">
    <citation type="submission" date="2023-02" db="EMBL/GenBank/DDBJ databases">
        <title>LHISI_Scaffold_Assembly.</title>
        <authorList>
            <person name="Stuart O.P."/>
            <person name="Cleave R."/>
            <person name="Magrath M.J.L."/>
            <person name="Mikheyev A.S."/>
        </authorList>
    </citation>
    <scope>NUCLEOTIDE SEQUENCE [LARGE SCALE GENOMIC DNA]</scope>
    <source>
        <strain evidence="2">Daus_M_001</strain>
        <tissue evidence="2">Leg muscle</tissue>
    </source>
</reference>
<proteinExistence type="predicted"/>
<name>A0ABQ9GRH8_9NEOP</name>
<sequence>MLFAVTPVFVCRRKQFRKKESGSPGERRNRAVEDGGNVYSQSPGPNKSPQCPANRRRDRRGSLCAINGRRFDVRERRAERFGLLLTSTSSKPTRVTAVSMERRRNKGVGETGDPRENPPIDGIVRHDSHMRRSEVTQLGIEHGSPWWEASRLTAQPPLPQPTSRDAVGWSAPGLEALGSNPRKVAAVKISPMSKTRNSSDAGAAVAEQLGCSPPTKASLVQSPAGSQTFRKWKSWVFSGMSRFPCTFIPLTFDFGGKMHSLDESSTAQIKKLASVYFVLYMTSATAWQIGGTLVLSVCDSMKGKEVWLPDCCSPQCYDVNDSRNYECSPAENTLARTRRLPPRSTSHKYFARSGRVEQFAARPLGALLATGTLQHFAGVKHTRSLSLAVEINLSATSIHLHPLSCVYLCGLCLPSPRLEVLHSRAAGIHRVLRPSYNGTVGMRSRCTNTGSSDTTNQVHSPPPPLFTEQQSEAMDTEFQFQKQKGRQNRQNQNQQSEAKHPCIPASSEASTPLIPPKQHICGINSHSRSGMHPQMHVAHVMDDDCGMKCLSVGHILIFNCQQMFDKTRVPHKLTTSGPLLDVLSADIWQNKIMWENMYHVCQQLINCYLLVVSYLDQNQFSVLQEVTDVAPVGRVGPWPFRPNPYPHTAGRFCTHLKKKKKCFSIAVPDATKHNLLAQKLRAISKALTSSPHALCNTRRPAPCSQTTSSIISLFVQIPKNLRRLFLTSNPRLTSQKFNWISKASATRYIIFINLSEESQTVKTTTNSRWSPQRFFCVIAAQNTNLPPLHTITKVNMTIVHTRLYQTRPSDVASCRNCQLIGHTKKLSSLPQVCPHCAGPRSESACVQPETTPKCSNCAGDRAGTQIITRKFPSLNNTDTSKLEYRWEERTTLCGNSVNSWSSFASVIFNSLPPPPPPTHFRSYIPIARRISDKHERSMLLLETNASLVYP</sequence>